<dbReference type="SUPFAM" id="SSF81383">
    <property type="entry name" value="F-box domain"/>
    <property type="match status" value="1"/>
</dbReference>
<organism evidence="2 3">
    <name type="scientific">Alternaria panax</name>
    <dbReference type="NCBI Taxonomy" id="48097"/>
    <lineage>
        <taxon>Eukaryota</taxon>
        <taxon>Fungi</taxon>
        <taxon>Dikarya</taxon>
        <taxon>Ascomycota</taxon>
        <taxon>Pezizomycotina</taxon>
        <taxon>Dothideomycetes</taxon>
        <taxon>Pleosporomycetidae</taxon>
        <taxon>Pleosporales</taxon>
        <taxon>Pleosporineae</taxon>
        <taxon>Pleosporaceae</taxon>
        <taxon>Alternaria</taxon>
        <taxon>Alternaria sect. Panax</taxon>
    </lineage>
</organism>
<evidence type="ECO:0000259" key="1">
    <source>
        <dbReference type="Pfam" id="PF12937"/>
    </source>
</evidence>
<reference evidence="2" key="1">
    <citation type="submission" date="2021-07" db="EMBL/GenBank/DDBJ databases">
        <title>Genome Resource of American Ginseng Black Spot Pathogen Alternaria panax.</title>
        <authorList>
            <person name="Qiu C."/>
            <person name="Wang W."/>
            <person name="Liu Z."/>
        </authorList>
    </citation>
    <scope>NUCLEOTIDE SEQUENCE</scope>
    <source>
        <strain evidence="2">BNCC115425</strain>
    </source>
</reference>
<protein>
    <recommendedName>
        <fullName evidence="1">F-box domain-containing protein</fullName>
    </recommendedName>
</protein>
<comment type="caution">
    <text evidence="2">The sequence shown here is derived from an EMBL/GenBank/DDBJ whole genome shotgun (WGS) entry which is preliminary data.</text>
</comment>
<dbReference type="Gene3D" id="3.80.10.10">
    <property type="entry name" value="Ribonuclease Inhibitor"/>
    <property type="match status" value="1"/>
</dbReference>
<proteinExistence type="predicted"/>
<keyword evidence="3" id="KW-1185">Reference proteome</keyword>
<dbReference type="EMBL" id="JAANER010000001">
    <property type="protein sequence ID" value="KAG9194997.1"/>
    <property type="molecule type" value="Genomic_DNA"/>
</dbReference>
<dbReference type="InterPro" id="IPR036047">
    <property type="entry name" value="F-box-like_dom_sf"/>
</dbReference>
<evidence type="ECO:0000313" key="3">
    <source>
        <dbReference type="Proteomes" id="UP001199106"/>
    </source>
</evidence>
<dbReference type="Proteomes" id="UP001199106">
    <property type="component" value="Unassembled WGS sequence"/>
</dbReference>
<dbReference type="Pfam" id="PF12937">
    <property type="entry name" value="F-box-like"/>
    <property type="match status" value="1"/>
</dbReference>
<name>A0AAD4IHM3_9PLEO</name>
<evidence type="ECO:0000313" key="2">
    <source>
        <dbReference type="EMBL" id="KAG9194997.1"/>
    </source>
</evidence>
<gene>
    <name evidence="2" type="ORF">G6011_00117</name>
</gene>
<sequence length="398" mass="43856">MANPGITATFSDLPTEMKANVFGYLRQNHDKRAVCLVSRTWKDIMAPMLWEVFKLRAASSLPGDLAYLLSPSNGVLAHVRTLSIHTDPGCINVFDTFPDFRIAVQLIIGALPRNCLSNVRFEFSIGMPILLGLLQSQQALETLQLRKLFPTEGSAIDSRLATHDSWITPTLRNIRRLQILGNKEDNNTYANSAYLLKNTPKLKVLVLHGFSTSHSLHDSYGNDAFGGPGQAVQALRLNYLKLQALSLRTYPASLFTSIDVSVLRGLCIVQCRKIGAFLTALVAGVSRVPDLRRLKILVHGSSSLSNAVVQAIEALVISASSLEKLLEQAPKLVNLAVNICPVDLGHVQYLGAKFKLFRQTDGKYLLGETESLLSRAVSRNIEISKYYEYSQHPALITA</sequence>
<dbReference type="SUPFAM" id="SSF52047">
    <property type="entry name" value="RNI-like"/>
    <property type="match status" value="1"/>
</dbReference>
<dbReference type="InterPro" id="IPR032675">
    <property type="entry name" value="LRR_dom_sf"/>
</dbReference>
<accession>A0AAD4IHM3</accession>
<dbReference type="AlphaFoldDB" id="A0AAD4IHM3"/>
<dbReference type="InterPro" id="IPR001810">
    <property type="entry name" value="F-box_dom"/>
</dbReference>
<feature type="domain" description="F-box" evidence="1">
    <location>
        <begin position="10"/>
        <end position="51"/>
    </location>
</feature>